<organism evidence="2 3">
    <name type="scientific">Symbiodinium microadriaticum</name>
    <name type="common">Dinoflagellate</name>
    <name type="synonym">Zooxanthella microadriatica</name>
    <dbReference type="NCBI Taxonomy" id="2951"/>
    <lineage>
        <taxon>Eukaryota</taxon>
        <taxon>Sar</taxon>
        <taxon>Alveolata</taxon>
        <taxon>Dinophyceae</taxon>
        <taxon>Suessiales</taxon>
        <taxon>Symbiodiniaceae</taxon>
        <taxon>Symbiodinium</taxon>
    </lineage>
</organism>
<comment type="caution">
    <text evidence="2">The sequence shown here is derived from an EMBL/GenBank/DDBJ whole genome shotgun (WGS) entry which is preliminary data.</text>
</comment>
<gene>
    <name evidence="2" type="ORF">AK812_SmicGene33943</name>
</gene>
<evidence type="ECO:0000313" key="3">
    <source>
        <dbReference type="Proteomes" id="UP000186817"/>
    </source>
</evidence>
<sequence>MGSRPILRSSTQKKHHGGTVDPTIGSSEMLRIRSKTKAEPEVHARRQRLVLDKAYRYLVDQGSGTLELASLDLEESSAMARQLATELNLTYGDWLAEAVYCWMQEAREEAKIFQRARGYYSGDLAWMSLMPPVEVHATTGVGLEPAYAPELPPPKGNQGAAEEQPNRLVRSFAYLSIVVVALSLQLSQEMADTRLVKKAGTAFVSHLAMAPRLTSCLRVSKIFLVSAVWVRCWTTAWSWAEGARQLMAALLCCCDAWLDTASDILLALVRDDVCINITNSCTYPLSGLMSRVSLCNFAQGM</sequence>
<dbReference type="OrthoDB" id="10378135at2759"/>
<dbReference type="AlphaFoldDB" id="A0A1Q9CQA4"/>
<dbReference type="Proteomes" id="UP000186817">
    <property type="component" value="Unassembled WGS sequence"/>
</dbReference>
<evidence type="ECO:0000313" key="2">
    <source>
        <dbReference type="EMBL" id="OLP85109.1"/>
    </source>
</evidence>
<proteinExistence type="predicted"/>
<reference evidence="2 3" key="1">
    <citation type="submission" date="2016-02" db="EMBL/GenBank/DDBJ databases">
        <title>Genome analysis of coral dinoflagellate symbionts highlights evolutionary adaptations to a symbiotic lifestyle.</title>
        <authorList>
            <person name="Aranda M."/>
            <person name="Li Y."/>
            <person name="Liew Y.J."/>
            <person name="Baumgarten S."/>
            <person name="Simakov O."/>
            <person name="Wilson M."/>
            <person name="Piel J."/>
            <person name="Ashoor H."/>
            <person name="Bougouffa S."/>
            <person name="Bajic V.B."/>
            <person name="Ryu T."/>
            <person name="Ravasi T."/>
            <person name="Bayer T."/>
            <person name="Micklem G."/>
            <person name="Kim H."/>
            <person name="Bhak J."/>
            <person name="Lajeunesse T.C."/>
            <person name="Voolstra C.R."/>
        </authorList>
    </citation>
    <scope>NUCLEOTIDE SEQUENCE [LARGE SCALE GENOMIC DNA]</scope>
    <source>
        <strain evidence="2 3">CCMP2467</strain>
    </source>
</reference>
<feature type="region of interest" description="Disordered" evidence="1">
    <location>
        <begin position="1"/>
        <end position="39"/>
    </location>
</feature>
<keyword evidence="3" id="KW-1185">Reference proteome</keyword>
<accession>A0A1Q9CQA4</accession>
<evidence type="ECO:0000256" key="1">
    <source>
        <dbReference type="SAM" id="MobiDB-lite"/>
    </source>
</evidence>
<protein>
    <submittedName>
        <fullName evidence="2">Uncharacterized protein</fullName>
    </submittedName>
</protein>
<name>A0A1Q9CQA4_SYMMI</name>
<dbReference type="EMBL" id="LSRX01000996">
    <property type="protein sequence ID" value="OLP85109.1"/>
    <property type="molecule type" value="Genomic_DNA"/>
</dbReference>